<evidence type="ECO:0000313" key="2">
    <source>
        <dbReference type="Proteomes" id="UP000250043"/>
    </source>
</evidence>
<gene>
    <name evidence="1" type="ORF">OBBRIDRAFT_806682</name>
</gene>
<dbReference type="OrthoDB" id="2758671at2759"/>
<protein>
    <submittedName>
        <fullName evidence="1">Uncharacterized protein</fullName>
    </submittedName>
</protein>
<keyword evidence="2" id="KW-1185">Reference proteome</keyword>
<accession>A0A8E2AWA4</accession>
<name>A0A8E2AWA4_9APHY</name>
<organism evidence="1 2">
    <name type="scientific">Obba rivulosa</name>
    <dbReference type="NCBI Taxonomy" id="1052685"/>
    <lineage>
        <taxon>Eukaryota</taxon>
        <taxon>Fungi</taxon>
        <taxon>Dikarya</taxon>
        <taxon>Basidiomycota</taxon>
        <taxon>Agaricomycotina</taxon>
        <taxon>Agaricomycetes</taxon>
        <taxon>Polyporales</taxon>
        <taxon>Gelatoporiaceae</taxon>
        <taxon>Obba</taxon>
    </lineage>
</organism>
<dbReference type="EMBL" id="KV722521">
    <property type="protein sequence ID" value="OCH86580.1"/>
    <property type="molecule type" value="Genomic_DNA"/>
</dbReference>
<evidence type="ECO:0000313" key="1">
    <source>
        <dbReference type="EMBL" id="OCH86580.1"/>
    </source>
</evidence>
<reference evidence="1 2" key="1">
    <citation type="submission" date="2016-07" db="EMBL/GenBank/DDBJ databases">
        <title>Draft genome of the white-rot fungus Obba rivulosa 3A-2.</title>
        <authorList>
            <consortium name="DOE Joint Genome Institute"/>
            <person name="Miettinen O."/>
            <person name="Riley R."/>
            <person name="Acob R."/>
            <person name="Barry K."/>
            <person name="Cullen D."/>
            <person name="De Vries R."/>
            <person name="Hainaut M."/>
            <person name="Hatakka A."/>
            <person name="Henrissat B."/>
            <person name="Hilden K."/>
            <person name="Kuo R."/>
            <person name="Labutti K."/>
            <person name="Lipzen A."/>
            <person name="Makela M.R."/>
            <person name="Sandor L."/>
            <person name="Spatafora J.W."/>
            <person name="Grigoriev I.V."/>
            <person name="Hibbett D.S."/>
        </authorList>
    </citation>
    <scope>NUCLEOTIDE SEQUENCE [LARGE SCALE GENOMIC DNA]</scope>
    <source>
        <strain evidence="1 2">3A-2</strain>
    </source>
</reference>
<proteinExistence type="predicted"/>
<sequence>MKLKKDALLVQVENLQLQLADAHIANAEPVSSFKSTYKLAKDDGLLFYNDGKSDNIGIKWLLCNSPNETVVYDYAIWDLHPFFNAVWMKKSKSLSFKHFSVRVSTFNACQLLARPEQHLRMLFKSNSILWTCPQQTRGGLKPIEKLWSVKLLTPDMIVFTAITHNKTEMQYIFTIWKDIVFHGRALGACGGSVHLTLPNNDGEDFTPSLDAVSISDNSKDNIGPSSSCHLVTGAEQLSDSIFAKVLFKSKMPLLSSARTPSNAITQLANTFVSDYAKPV</sequence>
<dbReference type="AlphaFoldDB" id="A0A8E2AWA4"/>
<dbReference type="Proteomes" id="UP000250043">
    <property type="component" value="Unassembled WGS sequence"/>
</dbReference>